<organism evidence="8 9">
    <name type="scientific">Pseudovibrio ascidiaceicola</name>
    <dbReference type="NCBI Taxonomy" id="285279"/>
    <lineage>
        <taxon>Bacteria</taxon>
        <taxon>Pseudomonadati</taxon>
        <taxon>Pseudomonadota</taxon>
        <taxon>Alphaproteobacteria</taxon>
        <taxon>Hyphomicrobiales</taxon>
        <taxon>Stappiaceae</taxon>
        <taxon>Pseudovibrio</taxon>
    </lineage>
</organism>
<name>A0A1I4E169_9HYPH</name>
<keyword evidence="3" id="KW-0255">Endonuclease</keyword>
<evidence type="ECO:0000256" key="4">
    <source>
        <dbReference type="ARBA" id="ARBA00022801"/>
    </source>
</evidence>
<keyword evidence="4" id="KW-0378">Hydrolase</keyword>
<dbReference type="RefSeq" id="WP_093522690.1">
    <property type="nucleotide sequence ID" value="NZ_FOSK01000013.1"/>
</dbReference>
<keyword evidence="7" id="KW-0732">Signal</keyword>
<sequence length="260" mass="29495">MKSLISGLALSAMLVTASTTTVFAWGKTGHRVTGLIAEEFLSETAQMKVEEILGTENLVDASTWPDFMRSDTSPFWKNSGPYHYVNTKRGEGYDAANAPEHGDAVTALTDFRATLEDENAPLEDRQLALRFIVHIVGDLHQPMHAGYADDRGGNAVKLEFFWEKTNLHRLWDTDLIEHGGLSYTELSERLLRRLEDQQAEDWKEPDPLVWISESVSYRDGLYPSETNLSYGYVFKHRETLHRRLTQGGVRIAAYLNDIFK</sequence>
<dbReference type="InterPro" id="IPR008947">
    <property type="entry name" value="PLipase_C/P1_nuclease_dom_sf"/>
</dbReference>
<keyword evidence="1" id="KW-0540">Nuclease</keyword>
<evidence type="ECO:0000313" key="8">
    <source>
        <dbReference type="EMBL" id="SFK98959.1"/>
    </source>
</evidence>
<dbReference type="EMBL" id="FOSK01000013">
    <property type="protein sequence ID" value="SFK98959.1"/>
    <property type="molecule type" value="Genomic_DNA"/>
</dbReference>
<evidence type="ECO:0000256" key="3">
    <source>
        <dbReference type="ARBA" id="ARBA00022759"/>
    </source>
</evidence>
<evidence type="ECO:0000256" key="6">
    <source>
        <dbReference type="ARBA" id="ARBA00023180"/>
    </source>
</evidence>
<keyword evidence="5" id="KW-1015">Disulfide bond</keyword>
<proteinExistence type="predicted"/>
<accession>A0A1I4E169</accession>
<evidence type="ECO:0000313" key="9">
    <source>
        <dbReference type="Proteomes" id="UP000199598"/>
    </source>
</evidence>
<dbReference type="SUPFAM" id="SSF48537">
    <property type="entry name" value="Phospholipase C/P1 nuclease"/>
    <property type="match status" value="1"/>
</dbReference>
<dbReference type="Proteomes" id="UP000199598">
    <property type="component" value="Unassembled WGS sequence"/>
</dbReference>
<reference evidence="8 9" key="1">
    <citation type="submission" date="2016-10" db="EMBL/GenBank/DDBJ databases">
        <authorList>
            <person name="Varghese N."/>
            <person name="Submissions S."/>
        </authorList>
    </citation>
    <scope>NUCLEOTIDE SEQUENCE [LARGE SCALE GENOMIC DNA]</scope>
    <source>
        <strain evidence="8 9">DSM 16392</strain>
    </source>
</reference>
<feature type="signal peptide" evidence="7">
    <location>
        <begin position="1"/>
        <end position="24"/>
    </location>
</feature>
<evidence type="ECO:0000256" key="7">
    <source>
        <dbReference type="SAM" id="SignalP"/>
    </source>
</evidence>
<evidence type="ECO:0000256" key="2">
    <source>
        <dbReference type="ARBA" id="ARBA00022723"/>
    </source>
</evidence>
<protein>
    <submittedName>
        <fullName evidence="8">S1/P1 Nuclease</fullName>
    </submittedName>
</protein>
<evidence type="ECO:0000256" key="1">
    <source>
        <dbReference type="ARBA" id="ARBA00022722"/>
    </source>
</evidence>
<feature type="chain" id="PRO_5046690077" evidence="7">
    <location>
        <begin position="25"/>
        <end position="260"/>
    </location>
</feature>
<keyword evidence="6" id="KW-0325">Glycoprotein</keyword>
<dbReference type="Pfam" id="PF02265">
    <property type="entry name" value="S1-P1_nuclease"/>
    <property type="match status" value="1"/>
</dbReference>
<dbReference type="PANTHER" id="PTHR33146">
    <property type="entry name" value="ENDONUCLEASE 4"/>
    <property type="match status" value="1"/>
</dbReference>
<keyword evidence="2" id="KW-0479">Metal-binding</keyword>
<dbReference type="PANTHER" id="PTHR33146:SF26">
    <property type="entry name" value="ENDONUCLEASE 4"/>
    <property type="match status" value="1"/>
</dbReference>
<keyword evidence="9" id="KW-1185">Reference proteome</keyword>
<dbReference type="Gene3D" id="1.10.575.10">
    <property type="entry name" value="P1 Nuclease"/>
    <property type="match status" value="1"/>
</dbReference>
<dbReference type="InterPro" id="IPR003154">
    <property type="entry name" value="S1/P1nuclease"/>
</dbReference>
<evidence type="ECO:0000256" key="5">
    <source>
        <dbReference type="ARBA" id="ARBA00023157"/>
    </source>
</evidence>
<dbReference type="CDD" id="cd11010">
    <property type="entry name" value="S1-P1_nuclease"/>
    <property type="match status" value="1"/>
</dbReference>
<comment type="caution">
    <text evidence="8">The sequence shown here is derived from an EMBL/GenBank/DDBJ whole genome shotgun (WGS) entry which is preliminary data.</text>
</comment>
<gene>
    <name evidence="8" type="ORF">SAMN04488518_11390</name>
</gene>